<dbReference type="InterPro" id="IPR032675">
    <property type="entry name" value="LRR_dom_sf"/>
</dbReference>
<organism evidence="1 2">
    <name type="scientific">Phellinidium pouzarii</name>
    <dbReference type="NCBI Taxonomy" id="167371"/>
    <lineage>
        <taxon>Eukaryota</taxon>
        <taxon>Fungi</taxon>
        <taxon>Dikarya</taxon>
        <taxon>Basidiomycota</taxon>
        <taxon>Agaricomycotina</taxon>
        <taxon>Agaricomycetes</taxon>
        <taxon>Hymenochaetales</taxon>
        <taxon>Hymenochaetaceae</taxon>
        <taxon>Phellinidium</taxon>
    </lineage>
</organism>
<evidence type="ECO:0000313" key="2">
    <source>
        <dbReference type="Proteomes" id="UP000308199"/>
    </source>
</evidence>
<dbReference type="Gene3D" id="3.80.10.10">
    <property type="entry name" value="Ribonuclease Inhibitor"/>
    <property type="match status" value="1"/>
</dbReference>
<sequence length="509" mass="56706">MSAFMEGVVTTVFDPNKAHGDPSTFPIMQALKNTPRPAPFPSSSRRPISDSVERRLNCDVLREIFMWCTAEFPTTNLMALTPSRCFPDNVASVCSRWRDVALSTPQIWSNIDTRHRDGPQEAGITQENPFPWNQVLKRLSLSGKVPLTLKFLSEKDDWDHFADTINLVEGLQERCRSISVAYTHGTRMILSRPLPSSLVDLHNMPLLEELDLCIPSLEEWNEPAFLVDLSSAICLKSLRITICDSRFSLFSDGTPLTQLTSIVLCTPFHEALIDVDACMQLLEIAPALEHFAAEVGEIADNTFSPETTRNTDIRLERLTHFSLCYHQKPFLLQYILQRITLPRLEELKIGMGDEGDEEEDVDIHQGTPTGITSFVKRSSTHLTKLHLSSVDITEIFHTLAVSPNLTSLELDNVCADGVYGERELVLALAIQHGRRVLCPMLETLVFSYCKLGSCVTEAAYLVASRWNLPAGLRRLAGVAFVGCDDVSLIVAHTAVVLCIAQGLRVTVES</sequence>
<dbReference type="EMBL" id="SGPK01000145">
    <property type="protein sequence ID" value="THH07402.1"/>
    <property type="molecule type" value="Genomic_DNA"/>
</dbReference>
<dbReference type="Proteomes" id="UP000308199">
    <property type="component" value="Unassembled WGS sequence"/>
</dbReference>
<gene>
    <name evidence="1" type="ORF">EW145_g3412</name>
</gene>
<name>A0A4S4L777_9AGAM</name>
<dbReference type="PANTHER" id="PTHR38926:SF5">
    <property type="entry name" value="F-BOX AND LEUCINE-RICH REPEAT PROTEIN 6"/>
    <property type="match status" value="1"/>
</dbReference>
<dbReference type="SUPFAM" id="SSF52047">
    <property type="entry name" value="RNI-like"/>
    <property type="match status" value="1"/>
</dbReference>
<keyword evidence="2" id="KW-1185">Reference proteome</keyword>
<dbReference type="OrthoDB" id="2962751at2759"/>
<accession>A0A4S4L777</accession>
<proteinExistence type="predicted"/>
<dbReference type="AlphaFoldDB" id="A0A4S4L777"/>
<reference evidence="1 2" key="1">
    <citation type="submission" date="2019-02" db="EMBL/GenBank/DDBJ databases">
        <title>Genome sequencing of the rare red list fungi Phellinidium pouzarii.</title>
        <authorList>
            <person name="Buettner E."/>
            <person name="Kellner H."/>
        </authorList>
    </citation>
    <scope>NUCLEOTIDE SEQUENCE [LARGE SCALE GENOMIC DNA]</scope>
    <source>
        <strain evidence="1 2">DSM 108285</strain>
    </source>
</reference>
<dbReference type="PANTHER" id="PTHR38926">
    <property type="entry name" value="F-BOX DOMAIN CONTAINING PROTEIN, EXPRESSED"/>
    <property type="match status" value="1"/>
</dbReference>
<comment type="caution">
    <text evidence="1">The sequence shown here is derived from an EMBL/GenBank/DDBJ whole genome shotgun (WGS) entry which is preliminary data.</text>
</comment>
<evidence type="ECO:0000313" key="1">
    <source>
        <dbReference type="EMBL" id="THH07402.1"/>
    </source>
</evidence>
<protein>
    <submittedName>
        <fullName evidence="1">Uncharacterized protein</fullName>
    </submittedName>
</protein>